<comment type="caution">
    <text evidence="7">The sequence shown here is derived from an EMBL/GenBank/DDBJ whole genome shotgun (WGS) entry which is preliminary data.</text>
</comment>
<dbReference type="GO" id="GO:0003700">
    <property type="term" value="F:DNA-binding transcription factor activity"/>
    <property type="evidence" value="ECO:0007669"/>
    <property type="project" value="TreeGrafter"/>
</dbReference>
<dbReference type="Proteomes" id="UP000238356">
    <property type="component" value="Unassembled WGS sequence"/>
</dbReference>
<keyword evidence="2 4" id="KW-0238">DNA-binding</keyword>
<dbReference type="Gene3D" id="1.10.357.10">
    <property type="entry name" value="Tetracycline Repressor, domain 2"/>
    <property type="match status" value="1"/>
</dbReference>
<protein>
    <submittedName>
        <fullName evidence="7">TetR/AcrR family transcriptional regulator</fullName>
    </submittedName>
</protein>
<dbReference type="InterPro" id="IPR050109">
    <property type="entry name" value="HTH-type_TetR-like_transc_reg"/>
</dbReference>
<dbReference type="GeneID" id="66722529"/>
<evidence type="ECO:0000313" key="6">
    <source>
        <dbReference type="EMBL" id="PPJ31297.1"/>
    </source>
</evidence>
<reference evidence="8 9" key="1">
    <citation type="submission" date="2018-02" db="EMBL/GenBank/DDBJ databases">
        <title>8 Nocardia nova and 1 Nocardia cyriacigeorgica strain used for evolution to TMP-SMX.</title>
        <authorList>
            <person name="Mehta H."/>
            <person name="Weng J."/>
            <person name="Shamoo Y."/>
        </authorList>
    </citation>
    <scope>NUCLEOTIDE SEQUENCE [LARGE SCALE GENOMIC DNA]</scope>
    <source>
        <strain evidence="7 9">ATCC 33727</strain>
        <strain evidence="6 8">BAA2227</strain>
    </source>
</reference>
<gene>
    <name evidence="6" type="ORF">C5F51_06855</name>
    <name evidence="7" type="ORF">C8259_11060</name>
</gene>
<feature type="domain" description="HTH tetR-type" evidence="5">
    <location>
        <begin position="6"/>
        <end position="66"/>
    </location>
</feature>
<dbReference type="Proteomes" id="UP000241647">
    <property type="component" value="Unassembled WGS sequence"/>
</dbReference>
<dbReference type="InterPro" id="IPR009057">
    <property type="entry name" value="Homeodomain-like_sf"/>
</dbReference>
<dbReference type="RefSeq" id="WP_030518493.1">
    <property type="nucleotide sequence ID" value="NZ_JADLQW010000005.1"/>
</dbReference>
<organism evidence="7 9">
    <name type="scientific">Nocardia nova</name>
    <dbReference type="NCBI Taxonomy" id="37330"/>
    <lineage>
        <taxon>Bacteria</taxon>
        <taxon>Bacillati</taxon>
        <taxon>Actinomycetota</taxon>
        <taxon>Actinomycetes</taxon>
        <taxon>Mycobacteriales</taxon>
        <taxon>Nocardiaceae</taxon>
        <taxon>Nocardia</taxon>
    </lineage>
</organism>
<dbReference type="GO" id="GO:0000976">
    <property type="term" value="F:transcription cis-regulatory region binding"/>
    <property type="evidence" value="ECO:0007669"/>
    <property type="project" value="TreeGrafter"/>
</dbReference>
<feature type="DNA-binding region" description="H-T-H motif" evidence="4">
    <location>
        <begin position="29"/>
        <end position="48"/>
    </location>
</feature>
<evidence type="ECO:0000256" key="3">
    <source>
        <dbReference type="ARBA" id="ARBA00023163"/>
    </source>
</evidence>
<sequence>MTVVAESGRATLLTAGMVVAEREGLQRLSINAVVEEAGMAKGTFYRHFPNRHTYLVALYRQFFTLISARVAEAIRGMAPGPDRLAVSVDAFLDACLHSCGTEAFMLQAQSDPGLRTEIAQRREGFLAASRPDMVAVGWSDPDAASMLKVAMVREICIAELDTRAPRADLRAAAKAMLAGRPPR</sequence>
<dbReference type="PANTHER" id="PTHR30055:SF234">
    <property type="entry name" value="HTH-TYPE TRANSCRIPTIONAL REGULATOR BETI"/>
    <property type="match status" value="1"/>
</dbReference>
<dbReference type="PANTHER" id="PTHR30055">
    <property type="entry name" value="HTH-TYPE TRANSCRIPTIONAL REGULATOR RUTR"/>
    <property type="match status" value="1"/>
</dbReference>
<keyword evidence="8" id="KW-1185">Reference proteome</keyword>
<keyword evidence="3" id="KW-0804">Transcription</keyword>
<dbReference type="InterPro" id="IPR001647">
    <property type="entry name" value="HTH_TetR"/>
</dbReference>
<evidence type="ECO:0000256" key="2">
    <source>
        <dbReference type="ARBA" id="ARBA00023125"/>
    </source>
</evidence>
<dbReference type="Pfam" id="PF00440">
    <property type="entry name" value="TetR_N"/>
    <property type="match status" value="1"/>
</dbReference>
<evidence type="ECO:0000313" key="9">
    <source>
        <dbReference type="Proteomes" id="UP000241647"/>
    </source>
</evidence>
<evidence type="ECO:0000313" key="7">
    <source>
        <dbReference type="EMBL" id="PSR63241.1"/>
    </source>
</evidence>
<dbReference type="SUPFAM" id="SSF46689">
    <property type="entry name" value="Homeodomain-like"/>
    <property type="match status" value="1"/>
</dbReference>
<evidence type="ECO:0000256" key="1">
    <source>
        <dbReference type="ARBA" id="ARBA00023015"/>
    </source>
</evidence>
<evidence type="ECO:0000313" key="8">
    <source>
        <dbReference type="Proteomes" id="UP000238356"/>
    </source>
</evidence>
<name>A0A2T2Z664_9NOCA</name>
<keyword evidence="1" id="KW-0805">Transcription regulation</keyword>
<evidence type="ECO:0000256" key="4">
    <source>
        <dbReference type="PROSITE-ProRule" id="PRU00335"/>
    </source>
</evidence>
<accession>A0A2T2Z664</accession>
<dbReference type="EMBL" id="PSZD01000003">
    <property type="protein sequence ID" value="PPJ31297.1"/>
    <property type="molecule type" value="Genomic_DNA"/>
</dbReference>
<proteinExistence type="predicted"/>
<dbReference type="EMBL" id="PYHS01000005">
    <property type="protein sequence ID" value="PSR63241.1"/>
    <property type="molecule type" value="Genomic_DNA"/>
</dbReference>
<dbReference type="AlphaFoldDB" id="A0A2T2Z664"/>
<dbReference type="PROSITE" id="PS50977">
    <property type="entry name" value="HTH_TETR_2"/>
    <property type="match status" value="1"/>
</dbReference>
<evidence type="ECO:0000259" key="5">
    <source>
        <dbReference type="PROSITE" id="PS50977"/>
    </source>
</evidence>